<evidence type="ECO:0000256" key="2">
    <source>
        <dbReference type="PROSITE-ProRule" id="PRU00708"/>
    </source>
</evidence>
<dbReference type="Pfam" id="PF13041">
    <property type="entry name" value="PPR_2"/>
    <property type="match status" value="1"/>
</dbReference>
<dbReference type="OrthoDB" id="185373at2759"/>
<dbReference type="NCBIfam" id="TIGR00756">
    <property type="entry name" value="PPR"/>
    <property type="match status" value="1"/>
</dbReference>
<reference evidence="3" key="1">
    <citation type="submission" date="2023-05" db="EMBL/GenBank/DDBJ databases">
        <title>Genome and transcriptome analyses reveal genes involved in the formation of fine ridges on petal epidermal cells in Hibiscus trionum.</title>
        <authorList>
            <person name="Koshimizu S."/>
            <person name="Masuda S."/>
            <person name="Ishii T."/>
            <person name="Shirasu K."/>
            <person name="Hoshino A."/>
            <person name="Arita M."/>
        </authorList>
    </citation>
    <scope>NUCLEOTIDE SEQUENCE</scope>
    <source>
        <strain evidence="3">Hamamatsu line</strain>
    </source>
</reference>
<proteinExistence type="predicted"/>
<dbReference type="Gene3D" id="1.25.40.10">
    <property type="entry name" value="Tetratricopeptide repeat domain"/>
    <property type="match status" value="1"/>
</dbReference>
<dbReference type="PANTHER" id="PTHR47942:SF63">
    <property type="entry name" value="PENTATRICOPEPTIDE REPEAT-CONTAINING PROTEIN"/>
    <property type="match status" value="1"/>
</dbReference>
<dbReference type="AlphaFoldDB" id="A0A9W7IMG1"/>
<dbReference type="PANTHER" id="PTHR47942">
    <property type="entry name" value="TETRATRICOPEPTIDE REPEAT (TPR)-LIKE SUPERFAMILY PROTEIN-RELATED"/>
    <property type="match status" value="1"/>
</dbReference>
<name>A0A9W7IMG1_HIBTR</name>
<evidence type="ECO:0000313" key="3">
    <source>
        <dbReference type="EMBL" id="GMI99267.1"/>
    </source>
</evidence>
<evidence type="ECO:0000256" key="1">
    <source>
        <dbReference type="ARBA" id="ARBA00022737"/>
    </source>
</evidence>
<keyword evidence="1" id="KW-0677">Repeat</keyword>
<evidence type="ECO:0000313" key="4">
    <source>
        <dbReference type="Proteomes" id="UP001165190"/>
    </source>
</evidence>
<sequence>MIHQKFVPDTFTHLSLIRSCIWGSHWDEVEEILERVPADVSLFNAVIHGMCLRGKVESAKKLYFRMQKSGLKPDGITRALMLQNLNIYVGIQTHIR</sequence>
<dbReference type="PROSITE" id="PS51375">
    <property type="entry name" value="PPR"/>
    <property type="match status" value="1"/>
</dbReference>
<dbReference type="InterPro" id="IPR051222">
    <property type="entry name" value="PPR/CCM1_RNA-binding"/>
</dbReference>
<dbReference type="InterPro" id="IPR011990">
    <property type="entry name" value="TPR-like_helical_dom_sf"/>
</dbReference>
<accession>A0A9W7IMG1</accession>
<keyword evidence="4" id="KW-1185">Reference proteome</keyword>
<comment type="caution">
    <text evidence="3">The sequence shown here is derived from an EMBL/GenBank/DDBJ whole genome shotgun (WGS) entry which is preliminary data.</text>
</comment>
<dbReference type="InterPro" id="IPR002885">
    <property type="entry name" value="PPR_rpt"/>
</dbReference>
<feature type="repeat" description="PPR" evidence="2">
    <location>
        <begin position="39"/>
        <end position="73"/>
    </location>
</feature>
<dbReference type="Proteomes" id="UP001165190">
    <property type="component" value="Unassembled WGS sequence"/>
</dbReference>
<organism evidence="3 4">
    <name type="scientific">Hibiscus trionum</name>
    <name type="common">Flower of an hour</name>
    <dbReference type="NCBI Taxonomy" id="183268"/>
    <lineage>
        <taxon>Eukaryota</taxon>
        <taxon>Viridiplantae</taxon>
        <taxon>Streptophyta</taxon>
        <taxon>Embryophyta</taxon>
        <taxon>Tracheophyta</taxon>
        <taxon>Spermatophyta</taxon>
        <taxon>Magnoliopsida</taxon>
        <taxon>eudicotyledons</taxon>
        <taxon>Gunneridae</taxon>
        <taxon>Pentapetalae</taxon>
        <taxon>rosids</taxon>
        <taxon>malvids</taxon>
        <taxon>Malvales</taxon>
        <taxon>Malvaceae</taxon>
        <taxon>Malvoideae</taxon>
        <taxon>Hibiscus</taxon>
    </lineage>
</organism>
<protein>
    <submittedName>
        <fullName evidence="3">Embryo defective 2076</fullName>
    </submittedName>
</protein>
<dbReference type="EMBL" id="BSYR01000034">
    <property type="protein sequence ID" value="GMI99267.1"/>
    <property type="molecule type" value="Genomic_DNA"/>
</dbReference>
<gene>
    <name evidence="3" type="ORF">HRI_003596000</name>
</gene>